<feature type="region of interest" description="Disordered" evidence="1">
    <location>
        <begin position="19"/>
        <end position="157"/>
    </location>
</feature>
<dbReference type="EMBL" id="CP051141">
    <property type="protein sequence ID" value="QIW99270.1"/>
    <property type="molecule type" value="Genomic_DNA"/>
</dbReference>
<accession>A0A6H0XX86</accession>
<feature type="compositionally biased region" description="Polar residues" evidence="1">
    <location>
        <begin position="19"/>
        <end position="31"/>
    </location>
</feature>
<gene>
    <name evidence="2" type="ORF">AMS68_004788</name>
</gene>
<sequence length="488" mass="54323">MYTNSRLFATSELIERMLSQTPEGNMSSRLTISPARDNPRRSMSATSNTPSRQYEDDTDTDSPEGEEADGFGLQYSTYHSQASPSKVNNRKRTASALSSDEVDHGDDSQTPTSGARSKKSKRIASKADDNNDPGSYDLHETADKAVSRRGAPGIGYPLDKSGQDLNLIGVRQAKRWKRAENTKTKGRLKALKFINSRTPLHCYNEWLGISDILSYTKKGGTYFYEIVVKDYYYHPSAKLKYVILAHGQPHLVEFHKTHGEHGVPLEATYPARPASDLPEYARRFHPNYRAATPSSIASSRSSQPSLPATKHYDRSDELYRRGLTGTSRNSSMYGVEPAQPTPSTPCPMPGLKSNAEFTRGISRTIGGIHQSREHGYELGHTKAACHRSDVLEASSAPEIRSEVGNAHRRLLSSAAPRKDNHCETTASKTKGVHIDDRWSEGDLNLLGHMCSEQKQPAEIAVFFRCTEKEVTSQVMRAYGAVWKRKDKR</sequence>
<dbReference type="Proteomes" id="UP000503462">
    <property type="component" value="Chromosome 3"/>
</dbReference>
<keyword evidence="3" id="KW-1185">Reference proteome</keyword>
<reference evidence="2 3" key="1">
    <citation type="journal article" date="2016" name="Sci. Rep.">
        <title>Peltaster fructicola genome reveals evolution from an invasive phytopathogen to an ectophytic parasite.</title>
        <authorList>
            <person name="Xu C."/>
            <person name="Chen H."/>
            <person name="Gleason M.L."/>
            <person name="Xu J.R."/>
            <person name="Liu H."/>
            <person name="Zhang R."/>
            <person name="Sun G."/>
        </authorList>
    </citation>
    <scope>NUCLEOTIDE SEQUENCE [LARGE SCALE GENOMIC DNA]</scope>
    <source>
        <strain evidence="2 3">LNHT1506</strain>
    </source>
</reference>
<proteinExistence type="predicted"/>
<protein>
    <submittedName>
        <fullName evidence="2">Uncharacterized protein</fullName>
    </submittedName>
</protein>
<dbReference type="AlphaFoldDB" id="A0A6H0XX86"/>
<feature type="compositionally biased region" description="Basic and acidic residues" evidence="1">
    <location>
        <begin position="310"/>
        <end position="320"/>
    </location>
</feature>
<evidence type="ECO:0000313" key="3">
    <source>
        <dbReference type="Proteomes" id="UP000503462"/>
    </source>
</evidence>
<evidence type="ECO:0000256" key="1">
    <source>
        <dbReference type="SAM" id="MobiDB-lite"/>
    </source>
</evidence>
<feature type="compositionally biased region" description="Polar residues" evidence="1">
    <location>
        <begin position="74"/>
        <end position="87"/>
    </location>
</feature>
<feature type="region of interest" description="Disordered" evidence="1">
    <location>
        <begin position="291"/>
        <end position="347"/>
    </location>
</feature>
<name>A0A6H0XX86_9PEZI</name>
<feature type="compositionally biased region" description="Polar residues" evidence="1">
    <location>
        <begin position="41"/>
        <end position="52"/>
    </location>
</feature>
<feature type="compositionally biased region" description="Low complexity" evidence="1">
    <location>
        <begin position="291"/>
        <end position="308"/>
    </location>
</feature>
<evidence type="ECO:0000313" key="2">
    <source>
        <dbReference type="EMBL" id="QIW99270.1"/>
    </source>
</evidence>
<feature type="compositionally biased region" description="Basic and acidic residues" evidence="1">
    <location>
        <begin position="137"/>
        <end position="146"/>
    </location>
</feature>
<organism evidence="2 3">
    <name type="scientific">Peltaster fructicola</name>
    <dbReference type="NCBI Taxonomy" id="286661"/>
    <lineage>
        <taxon>Eukaryota</taxon>
        <taxon>Fungi</taxon>
        <taxon>Dikarya</taxon>
        <taxon>Ascomycota</taxon>
        <taxon>Pezizomycotina</taxon>
        <taxon>Dothideomycetes</taxon>
        <taxon>Dothideomycetes incertae sedis</taxon>
        <taxon>Peltaster</taxon>
    </lineage>
</organism>
<feature type="compositionally biased region" description="Acidic residues" evidence="1">
    <location>
        <begin position="56"/>
        <end position="69"/>
    </location>
</feature>